<feature type="compositionally biased region" description="Polar residues" evidence="1">
    <location>
        <begin position="1192"/>
        <end position="1204"/>
    </location>
</feature>
<feature type="compositionally biased region" description="Polar residues" evidence="1">
    <location>
        <begin position="666"/>
        <end position="692"/>
    </location>
</feature>
<feature type="compositionally biased region" description="Low complexity" evidence="1">
    <location>
        <begin position="617"/>
        <end position="635"/>
    </location>
</feature>
<feature type="region of interest" description="Disordered" evidence="1">
    <location>
        <begin position="1428"/>
        <end position="1467"/>
    </location>
</feature>
<feature type="compositionally biased region" description="Polar residues" evidence="1">
    <location>
        <begin position="1598"/>
        <end position="1617"/>
    </location>
</feature>
<feature type="compositionally biased region" description="Polar residues" evidence="1">
    <location>
        <begin position="60"/>
        <end position="72"/>
    </location>
</feature>
<dbReference type="OrthoDB" id="185618at2759"/>
<evidence type="ECO:0000313" key="3">
    <source>
        <dbReference type="Proteomes" id="UP000037035"/>
    </source>
</evidence>
<organism evidence="2 3">
    <name type="scientific">Puccinia sorghi</name>
    <dbReference type="NCBI Taxonomy" id="27349"/>
    <lineage>
        <taxon>Eukaryota</taxon>
        <taxon>Fungi</taxon>
        <taxon>Dikarya</taxon>
        <taxon>Basidiomycota</taxon>
        <taxon>Pucciniomycotina</taxon>
        <taxon>Pucciniomycetes</taxon>
        <taxon>Pucciniales</taxon>
        <taxon>Pucciniaceae</taxon>
        <taxon>Puccinia</taxon>
    </lineage>
</organism>
<feature type="compositionally biased region" description="Polar residues" evidence="1">
    <location>
        <begin position="748"/>
        <end position="764"/>
    </location>
</feature>
<gene>
    <name evidence="2" type="ORF">VP01_1821g3</name>
</gene>
<feature type="region of interest" description="Disordered" evidence="1">
    <location>
        <begin position="151"/>
        <end position="233"/>
    </location>
</feature>
<dbReference type="STRING" id="27349.A0A0L6VE42"/>
<reference evidence="2 3" key="1">
    <citation type="submission" date="2015-08" db="EMBL/GenBank/DDBJ databases">
        <title>Next Generation Sequencing and Analysis of the Genome of Puccinia sorghi L Schw, the Causal Agent of Maize Common Rust.</title>
        <authorList>
            <person name="Rochi L."/>
            <person name="Burguener G."/>
            <person name="Darino M."/>
            <person name="Turjanski A."/>
            <person name="Kreff E."/>
            <person name="Dieguez M.J."/>
            <person name="Sacco F."/>
        </authorList>
    </citation>
    <scope>NUCLEOTIDE SEQUENCE [LARGE SCALE GENOMIC DNA]</scope>
    <source>
        <strain evidence="2 3">RO10H11247</strain>
    </source>
</reference>
<protein>
    <submittedName>
        <fullName evidence="2">Uncharacterized protein</fullName>
    </submittedName>
</protein>
<feature type="compositionally biased region" description="Polar residues" evidence="1">
    <location>
        <begin position="594"/>
        <end position="609"/>
    </location>
</feature>
<feature type="region of interest" description="Disordered" evidence="1">
    <location>
        <begin position="33"/>
        <end position="89"/>
    </location>
</feature>
<keyword evidence="3" id="KW-1185">Reference proteome</keyword>
<proteinExistence type="predicted"/>
<feature type="region of interest" description="Disordered" evidence="1">
    <location>
        <begin position="844"/>
        <end position="1205"/>
    </location>
</feature>
<feature type="region of interest" description="Disordered" evidence="1">
    <location>
        <begin position="275"/>
        <end position="305"/>
    </location>
</feature>
<feature type="compositionally biased region" description="Low complexity" evidence="1">
    <location>
        <begin position="1109"/>
        <end position="1128"/>
    </location>
</feature>
<sequence>MLLALEKEVAERWAAVGNRLLSGDCLFVSSEKTVNSKRGNGQQPKPNQNQNNNNKNNNNMTPLYSASTNSRHYNPYQRKATTNNNNQNLDLRQVELGIVSGSPLNRHRNNNNNNNNNTVEQQQQQQQQPAQQTKTKSGLLTKCVDWLFRNPSTTNKQTSKQPQQQQKQQTSKQSHEPDQPSKQQLVTALPQITKTIHHPNPPQSLFPHHHHQQHSNFNSLPHHRHQPQQQNRSIASKNDWFKSQSPFVSNPPHTSTSLLSINTNPLLATHGYSQTLASKSERRRPTTSHATLQIPFSSNDPNSLPNRVFGATINNQRNLNPSYNDSRIRSLSPFRQLHPHRSTRSPSAQIAHSSSFSSLGRMKSPQRTLHSTLGQIYAPPLSRASSIDVNGSLLSQKREHDQMSISPTRPNAPSAQPDLNTLFGGGDETQSSKRQMFYVSTVGFVTKEQRDAMKQEAEIKLREKEGRPLPTNEAEKILEILEIGRRPNSFLGKKRYTPNVSYLMLIPVPTPSTASSQRTSFVKHLNRPNTFGTSLNAIYEEQALHSKPGIIIAPLNKKLEAERIKRLEEKKGQLRAELMKRKLFEESLQERNQPDSQDGQDRNGSSSTDRTTDLAERGSTARASRSASTETATEPASKRVKSRRRIGKLTSSSSKAKVNQGRKSRSQSVIEEAPNQTENQINGSSGRPNKTSRASEAEKTHSHSTSSELKKTGKASKNRKSPSPIAEEPENHHQQGSENGDQRPPELDQNTTCLHPAVRSSSVSLQVPFSRIAKSPSISSLRPGRTFSSRRHVKAKVFSAREEDLPPLNDGDDEEADMERDQLKKIKLPNTFVSSFRLEKFSAPLKSDQSQVKASQGSLPDKTATSSSETQTTSLFGQVAATPTTTATSASADKPTAWSSSSAATTTPSIFTQASGSGFLSGSKDNNLAQPANPSVPSSIFSSNLGKDQSAGAGSKEATSQAPSFDVFTRIPSEVAPPNFFGGVTPQSTTDSSSVAKADQTDSSSLTKADQPVKPSLFSLRPNSGAASSGSSLFKPPPPQSNSLTQISPFGVPIQNGDSFKPSEPQSHPSPFSFPTSQSTQPTCTNESASAALPAPSQEAQSNLPPTSAPTFSFGSSSSQAVSVFGSQPEPTAISAAVSQDTPNPTPVNSSINTPSTTPFTFGAQPTTTNPASTNNEPPASNGMCDDMFDANQPTSTTTASNIFGGSAIAPSNPMSAPSTSFSFGNVNTNTSAQTTKAELTFGGATSTTTTPSFSFGGPTTVPSGTTTGMNQTSGASLFGPTAPAVATSSSSSSPFTFGAPSGGSGSNSTTPFVFGAANSTSGSTITPTPGGTLFGQQSSSAVATPNNNTSSNVFNFGAQASGTNGVVAPNPSTSVFGNSSSSSAPNAGGIFGMNNNNNSALSGGSATNNSTPSFSFGNTVPVFGGAKPATNGSNPETTNNNSGLFGGGGFGKPMGGNQGSLFGTNTNTNNNGGNHGLEIAPMGANNNGGGTVGMFGATTPVFGAPTGGNGGMNNGMGMMDTNPTPSSIFGGAAAAGGGGGGGLFGAPAAPAAASPFVFSAAQPPAISFGMPQSSTSTPNPALQSPATPAPGGFVFNMGTSDRVTRKLPSSTRKPRR</sequence>
<feature type="compositionally biased region" description="Low complexity" evidence="1">
    <location>
        <begin position="39"/>
        <end position="59"/>
    </location>
</feature>
<feature type="compositionally biased region" description="Polar residues" evidence="1">
    <location>
        <begin position="287"/>
        <end position="305"/>
    </location>
</feature>
<evidence type="ECO:0000256" key="1">
    <source>
        <dbReference type="SAM" id="MobiDB-lite"/>
    </source>
</evidence>
<evidence type="ECO:0000313" key="2">
    <source>
        <dbReference type="EMBL" id="KNZ58994.1"/>
    </source>
</evidence>
<feature type="compositionally biased region" description="Polar residues" evidence="1">
    <location>
        <begin position="908"/>
        <end position="947"/>
    </location>
</feature>
<feature type="region of interest" description="Disordered" evidence="1">
    <location>
        <begin position="1569"/>
        <end position="1617"/>
    </location>
</feature>
<dbReference type="Proteomes" id="UP000037035">
    <property type="component" value="Unassembled WGS sequence"/>
</dbReference>
<feature type="compositionally biased region" description="Polar residues" evidence="1">
    <location>
        <begin position="180"/>
        <end position="194"/>
    </location>
</feature>
<feature type="compositionally biased region" description="Polar residues" evidence="1">
    <location>
        <begin position="847"/>
        <end position="858"/>
    </location>
</feature>
<feature type="compositionally biased region" description="Basic residues" evidence="1">
    <location>
        <begin position="638"/>
        <end position="647"/>
    </location>
</feature>
<feature type="compositionally biased region" description="Low complexity" evidence="1">
    <location>
        <begin position="1062"/>
        <end position="1083"/>
    </location>
</feature>
<comment type="caution">
    <text evidence="2">The sequence shown here is derived from an EMBL/GenBank/DDBJ whole genome shotgun (WGS) entry which is preliminary data.</text>
</comment>
<feature type="compositionally biased region" description="Polar residues" evidence="1">
    <location>
        <begin position="1571"/>
        <end position="1587"/>
    </location>
</feature>
<feature type="compositionally biased region" description="Low complexity" evidence="1">
    <location>
        <begin position="110"/>
        <end position="132"/>
    </location>
</feature>
<feature type="region of interest" description="Disordered" evidence="1">
    <location>
        <begin position="587"/>
        <end position="764"/>
    </location>
</feature>
<feature type="region of interest" description="Disordered" evidence="1">
    <location>
        <begin position="338"/>
        <end position="362"/>
    </location>
</feature>
<accession>A0A0L6VE42</accession>
<dbReference type="EMBL" id="LAVV01006639">
    <property type="protein sequence ID" value="KNZ58994.1"/>
    <property type="molecule type" value="Genomic_DNA"/>
</dbReference>
<feature type="compositionally biased region" description="Polar residues" evidence="1">
    <location>
        <begin position="79"/>
        <end position="89"/>
    </location>
</feature>
<name>A0A0L6VE42_9BASI</name>
<feature type="compositionally biased region" description="Gly residues" evidence="1">
    <location>
        <begin position="1445"/>
        <end position="1459"/>
    </location>
</feature>
<feature type="compositionally biased region" description="Low complexity" evidence="1">
    <location>
        <begin position="152"/>
        <end position="172"/>
    </location>
</feature>
<feature type="compositionally biased region" description="Polar residues" evidence="1">
    <location>
        <begin position="985"/>
        <end position="1008"/>
    </location>
</feature>
<feature type="compositionally biased region" description="Low complexity" evidence="1">
    <location>
        <begin position="345"/>
        <end position="358"/>
    </location>
</feature>
<dbReference type="VEuPathDB" id="FungiDB:VP01_1821g3"/>
<feature type="region of interest" description="Disordered" evidence="1">
    <location>
        <begin position="798"/>
        <end position="822"/>
    </location>
</feature>
<feature type="compositionally biased region" description="Polar residues" evidence="1">
    <location>
        <begin position="1137"/>
        <end position="1179"/>
    </location>
</feature>
<feature type="compositionally biased region" description="Low complexity" evidence="1">
    <location>
        <begin position="863"/>
        <end position="907"/>
    </location>
</feature>
<feature type="compositionally biased region" description="Basic and acidic residues" evidence="1">
    <location>
        <begin position="729"/>
        <end position="746"/>
    </location>
</feature>
<feature type="region of interest" description="Disordered" evidence="1">
    <location>
        <begin position="101"/>
        <end position="138"/>
    </location>
</feature>
<feature type="compositionally biased region" description="Polar residues" evidence="1">
    <location>
        <begin position="1021"/>
        <end position="1032"/>
    </location>
</feature>